<evidence type="ECO:0000259" key="4">
    <source>
        <dbReference type="PROSITE" id="PS51471"/>
    </source>
</evidence>
<keyword evidence="2" id="KW-0479">Metal-binding</keyword>
<dbReference type="Gene3D" id="2.60.120.330">
    <property type="entry name" value="B-lactam Antibiotic, Isopenicillin N Synthase, Chain"/>
    <property type="match status" value="1"/>
</dbReference>
<dbReference type="AlphaFoldDB" id="A0A8T8X2R3"/>
<dbReference type="InterPro" id="IPR005123">
    <property type="entry name" value="Oxoglu/Fe-dep_dioxygenase_dom"/>
</dbReference>
<reference evidence="5 6" key="1">
    <citation type="submission" date="2018-02" db="EMBL/GenBank/DDBJ databases">
        <title>The genomes of Aspergillus section Nigri reveals drivers in fungal speciation.</title>
        <authorList>
            <consortium name="DOE Joint Genome Institute"/>
            <person name="Vesth T.C."/>
            <person name="Nybo J."/>
            <person name="Theobald S."/>
            <person name="Brandl J."/>
            <person name="Frisvad J.C."/>
            <person name="Nielsen K.F."/>
            <person name="Lyhne E.K."/>
            <person name="Kogle M.E."/>
            <person name="Kuo A."/>
            <person name="Riley R."/>
            <person name="Clum A."/>
            <person name="Nolan M."/>
            <person name="Lipzen A."/>
            <person name="Salamov A."/>
            <person name="Henrissat B."/>
            <person name="Wiebenga A."/>
            <person name="De vries R.P."/>
            <person name="Grigoriev I.V."/>
            <person name="Mortensen U.H."/>
            <person name="Andersen M.R."/>
            <person name="Baker S.E."/>
        </authorList>
    </citation>
    <scope>NUCLEOTIDE SEQUENCE [LARGE SCALE GENOMIC DNA]</scope>
    <source>
        <strain evidence="5 6">CBS 114.51</strain>
    </source>
</reference>
<dbReference type="GeneID" id="37175650"/>
<dbReference type="InterPro" id="IPR027443">
    <property type="entry name" value="IPNS-like_sf"/>
</dbReference>
<evidence type="ECO:0000313" key="5">
    <source>
        <dbReference type="EMBL" id="RAH82345.1"/>
    </source>
</evidence>
<dbReference type="Pfam" id="PF03171">
    <property type="entry name" value="2OG-FeII_Oxy"/>
    <property type="match status" value="1"/>
</dbReference>
<dbReference type="RefSeq" id="XP_025528239.1">
    <property type="nucleotide sequence ID" value="XM_025671958.1"/>
</dbReference>
<dbReference type="PROSITE" id="PS51471">
    <property type="entry name" value="FE2OG_OXY"/>
    <property type="match status" value="1"/>
</dbReference>
<dbReference type="GO" id="GO:0016491">
    <property type="term" value="F:oxidoreductase activity"/>
    <property type="evidence" value="ECO:0007669"/>
    <property type="project" value="UniProtKB-KW"/>
</dbReference>
<organism evidence="5 6">
    <name type="scientific">Aspergillus japonicus CBS 114.51</name>
    <dbReference type="NCBI Taxonomy" id="1448312"/>
    <lineage>
        <taxon>Eukaryota</taxon>
        <taxon>Fungi</taxon>
        <taxon>Dikarya</taxon>
        <taxon>Ascomycota</taxon>
        <taxon>Pezizomycotina</taxon>
        <taxon>Eurotiomycetes</taxon>
        <taxon>Eurotiomycetidae</taxon>
        <taxon>Eurotiales</taxon>
        <taxon>Aspergillaceae</taxon>
        <taxon>Aspergillus</taxon>
        <taxon>Aspergillus subgen. Circumdati</taxon>
    </lineage>
</organism>
<dbReference type="GO" id="GO:0044283">
    <property type="term" value="P:small molecule biosynthetic process"/>
    <property type="evidence" value="ECO:0007669"/>
    <property type="project" value="UniProtKB-ARBA"/>
</dbReference>
<feature type="domain" description="Fe2OG dioxygenase" evidence="4">
    <location>
        <begin position="204"/>
        <end position="327"/>
    </location>
</feature>
<name>A0A8T8X2R3_ASPJA</name>
<dbReference type="Pfam" id="PF14226">
    <property type="entry name" value="DIOX_N"/>
    <property type="match status" value="1"/>
</dbReference>
<dbReference type="EMBL" id="KZ824789">
    <property type="protein sequence ID" value="RAH82345.1"/>
    <property type="molecule type" value="Genomic_DNA"/>
</dbReference>
<dbReference type="SUPFAM" id="SSF51197">
    <property type="entry name" value="Clavaminate synthase-like"/>
    <property type="match status" value="1"/>
</dbReference>
<keyword evidence="2" id="KW-0560">Oxidoreductase</keyword>
<evidence type="ECO:0000256" key="1">
    <source>
        <dbReference type="ARBA" id="ARBA00008056"/>
    </source>
</evidence>
<comment type="similarity">
    <text evidence="1 2">Belongs to the iron/ascorbate-dependent oxidoreductase family.</text>
</comment>
<keyword evidence="2" id="KW-0408">Iron</keyword>
<dbReference type="InterPro" id="IPR026992">
    <property type="entry name" value="DIOX_N"/>
</dbReference>
<dbReference type="Proteomes" id="UP000249497">
    <property type="component" value="Unassembled WGS sequence"/>
</dbReference>
<dbReference type="InterPro" id="IPR044861">
    <property type="entry name" value="IPNS-like_FE2OG_OXY"/>
</dbReference>
<proteinExistence type="inferred from homology"/>
<dbReference type="InterPro" id="IPR050231">
    <property type="entry name" value="Iron_ascorbate_oxido_reductase"/>
</dbReference>
<protein>
    <submittedName>
        <fullName evidence="5">Oxidoreductase</fullName>
    </submittedName>
</protein>
<dbReference type="GO" id="GO:0046872">
    <property type="term" value="F:metal ion binding"/>
    <property type="evidence" value="ECO:0007669"/>
    <property type="project" value="UniProtKB-KW"/>
</dbReference>
<dbReference type="PRINTS" id="PR00682">
    <property type="entry name" value="IPNSYNTHASE"/>
</dbReference>
<dbReference type="PANTHER" id="PTHR47990">
    <property type="entry name" value="2-OXOGLUTARATE (2OG) AND FE(II)-DEPENDENT OXYGENASE SUPERFAMILY PROTEIN-RELATED"/>
    <property type="match status" value="1"/>
</dbReference>
<dbReference type="FunFam" id="2.60.120.330:FF:000030">
    <property type="entry name" value="Thymine dioxygenase"/>
    <property type="match status" value="1"/>
</dbReference>
<evidence type="ECO:0000256" key="2">
    <source>
        <dbReference type="RuleBase" id="RU003682"/>
    </source>
</evidence>
<accession>A0A8T8X2R3</accession>
<dbReference type="OrthoDB" id="288590at2759"/>
<sequence length="366" mass="40685">MEGNLPQQQCHPVTTAIEKDDLVIPIIDFGPFLHGTPADKHEVAMSVVHAFKTSGFLYLSNHGVPPSVVSHVFGTSARFFARPQAQKDSLCWTTPQANRGYVKTGQEKLRTVEEGDNDDDDDDDDVAESRSIPDLKETMEIGREGVAGLPNRWPEHLDAAGQDFKAVMLSFFERCKALHTAVMRAIALGMHLPEHYFDSSVDAGDNNLRLLHYPAVDKRVFRDNPLQVRAGEHSDYGSITLLFQDGRGGLQVRSPRGTFVDATPVADTVVVNAGDLLARWSNDTIKSTRHRVVEPPRVVVEDDKDDKDDEDTGVYPDRYSIAYFCNPNNDQMIEAIPGTYGEDIRPLKYPGITAGDYLVQRLTATY</sequence>
<feature type="region of interest" description="Disordered" evidence="3">
    <location>
        <begin position="103"/>
        <end position="135"/>
    </location>
</feature>
<keyword evidence="6" id="KW-1185">Reference proteome</keyword>
<evidence type="ECO:0000313" key="6">
    <source>
        <dbReference type="Proteomes" id="UP000249497"/>
    </source>
</evidence>
<feature type="compositionally biased region" description="Acidic residues" evidence="3">
    <location>
        <begin position="114"/>
        <end position="126"/>
    </location>
</feature>
<gene>
    <name evidence="5" type="ORF">BO86DRAFT_388830</name>
</gene>
<evidence type="ECO:0000256" key="3">
    <source>
        <dbReference type="SAM" id="MobiDB-lite"/>
    </source>
</evidence>